<keyword evidence="3" id="KW-0863">Zinc-finger</keyword>
<dbReference type="PANTHER" id="PTHR12374:SF20">
    <property type="entry name" value="TRANSCRIPTIONAL ADAPTER 2-ALPHA"/>
    <property type="match status" value="1"/>
</dbReference>
<feature type="domain" description="HTH myb-type" evidence="9">
    <location>
        <begin position="91"/>
        <end position="136"/>
    </location>
</feature>
<dbReference type="Pfam" id="PF22941">
    <property type="entry name" value="TADA2A-like_3rd"/>
    <property type="match status" value="1"/>
</dbReference>
<dbReference type="Gene3D" id="1.10.10.10">
    <property type="entry name" value="Winged helix-like DNA-binding domain superfamily/Winged helix DNA-binding domain"/>
    <property type="match status" value="1"/>
</dbReference>
<comment type="subcellular location">
    <subcellularLocation>
        <location evidence="1">Nucleus</location>
    </subcellularLocation>
</comment>
<reference evidence="10" key="1">
    <citation type="journal article" date="2023" name="G3 (Bethesda)">
        <title>Whole genome assemblies of Zophobas morio and Tenebrio molitor.</title>
        <authorList>
            <person name="Kaur S."/>
            <person name="Stinson S.A."/>
            <person name="diCenzo G.C."/>
        </authorList>
    </citation>
    <scope>NUCLEOTIDE SEQUENCE</scope>
    <source>
        <strain evidence="10">QUZm001</strain>
    </source>
</reference>
<keyword evidence="2" id="KW-0479">Metal-binding</keyword>
<dbReference type="SUPFAM" id="SSF57850">
    <property type="entry name" value="RING/U-box"/>
    <property type="match status" value="1"/>
</dbReference>
<evidence type="ECO:0000256" key="3">
    <source>
        <dbReference type="ARBA" id="ARBA00022771"/>
    </source>
</evidence>
<feature type="domain" description="Myb-like" evidence="6">
    <location>
        <begin position="89"/>
        <end position="132"/>
    </location>
</feature>
<dbReference type="InterPro" id="IPR009057">
    <property type="entry name" value="Homeodomain-like_sf"/>
</dbReference>
<feature type="domain" description="SANT" evidence="8">
    <location>
        <begin position="87"/>
        <end position="136"/>
    </location>
</feature>
<evidence type="ECO:0000259" key="8">
    <source>
        <dbReference type="PROSITE" id="PS51293"/>
    </source>
</evidence>
<dbReference type="AlphaFoldDB" id="A0AA38ME01"/>
<comment type="caution">
    <text evidence="10">The sequence shown here is derived from an EMBL/GenBank/DDBJ whole genome shotgun (WGS) entry which is preliminary data.</text>
</comment>
<keyword evidence="4" id="KW-0862">Zinc</keyword>
<dbReference type="GO" id="GO:0140672">
    <property type="term" value="C:ATAC complex"/>
    <property type="evidence" value="ECO:0007669"/>
    <property type="project" value="UniProtKB-ARBA"/>
</dbReference>
<evidence type="ECO:0008006" key="12">
    <source>
        <dbReference type="Google" id="ProtNLM"/>
    </source>
</evidence>
<dbReference type="InterPro" id="IPR036388">
    <property type="entry name" value="WH-like_DNA-bd_sf"/>
</dbReference>
<evidence type="ECO:0000313" key="11">
    <source>
        <dbReference type="Proteomes" id="UP001168821"/>
    </source>
</evidence>
<dbReference type="InterPro" id="IPR017930">
    <property type="entry name" value="Myb_dom"/>
</dbReference>
<evidence type="ECO:0000313" key="10">
    <source>
        <dbReference type="EMBL" id="KAJ3653450.1"/>
    </source>
</evidence>
<dbReference type="InterPro" id="IPR055141">
    <property type="entry name" value="TADA2A_B-like_dom"/>
</dbReference>
<dbReference type="SMART" id="SM00717">
    <property type="entry name" value="SANT"/>
    <property type="match status" value="1"/>
</dbReference>
<dbReference type="Pfam" id="PF00249">
    <property type="entry name" value="Myb_DNA-binding"/>
    <property type="match status" value="1"/>
</dbReference>
<dbReference type="GO" id="GO:0006338">
    <property type="term" value="P:chromatin remodeling"/>
    <property type="evidence" value="ECO:0007669"/>
    <property type="project" value="TreeGrafter"/>
</dbReference>
<name>A0AA38ME01_9CUCU</name>
<keyword evidence="5" id="KW-0539">Nucleus</keyword>
<dbReference type="GO" id="GO:0008270">
    <property type="term" value="F:zinc ion binding"/>
    <property type="evidence" value="ECO:0007669"/>
    <property type="project" value="UniProtKB-KW"/>
</dbReference>
<evidence type="ECO:0000256" key="1">
    <source>
        <dbReference type="ARBA" id="ARBA00004123"/>
    </source>
</evidence>
<evidence type="ECO:0000259" key="6">
    <source>
        <dbReference type="PROSITE" id="PS50090"/>
    </source>
</evidence>
<dbReference type="GO" id="GO:0006357">
    <property type="term" value="P:regulation of transcription by RNA polymerase II"/>
    <property type="evidence" value="ECO:0007669"/>
    <property type="project" value="TreeGrafter"/>
</dbReference>
<dbReference type="InterPro" id="IPR001005">
    <property type="entry name" value="SANT/Myb"/>
</dbReference>
<evidence type="ECO:0000256" key="5">
    <source>
        <dbReference type="ARBA" id="ARBA00023242"/>
    </source>
</evidence>
<dbReference type="PANTHER" id="PTHR12374">
    <property type="entry name" value="TRANSCRIPTIONAL ADAPTOR 2 ADA2 -RELATED"/>
    <property type="match status" value="1"/>
</dbReference>
<feature type="domain" description="SWIRM" evidence="7">
    <location>
        <begin position="363"/>
        <end position="452"/>
    </location>
</feature>
<dbReference type="PROSITE" id="PS51294">
    <property type="entry name" value="HTH_MYB"/>
    <property type="match status" value="1"/>
</dbReference>
<evidence type="ECO:0000256" key="2">
    <source>
        <dbReference type="ARBA" id="ARBA00022723"/>
    </source>
</evidence>
<dbReference type="PROSITE" id="PS50934">
    <property type="entry name" value="SWIRM"/>
    <property type="match status" value="1"/>
</dbReference>
<dbReference type="GO" id="GO:0005634">
    <property type="term" value="C:nucleus"/>
    <property type="evidence" value="ECO:0007669"/>
    <property type="project" value="UniProtKB-SubCell"/>
</dbReference>
<dbReference type="EMBL" id="JALNTZ010000004">
    <property type="protein sequence ID" value="KAJ3653450.1"/>
    <property type="molecule type" value="Genomic_DNA"/>
</dbReference>
<dbReference type="Proteomes" id="UP001168821">
    <property type="component" value="Unassembled WGS sequence"/>
</dbReference>
<evidence type="ECO:0000259" key="7">
    <source>
        <dbReference type="PROSITE" id="PS50934"/>
    </source>
</evidence>
<gene>
    <name evidence="10" type="ORF">Zmor_012700</name>
</gene>
<dbReference type="PROSITE" id="PS50090">
    <property type="entry name" value="MYB_LIKE"/>
    <property type="match status" value="1"/>
</dbReference>
<proteinExistence type="predicted"/>
<protein>
    <recommendedName>
        <fullName evidence="12">Transcriptional adapter</fullName>
    </recommendedName>
</protein>
<dbReference type="Gene3D" id="1.10.10.60">
    <property type="entry name" value="Homeodomain-like"/>
    <property type="match status" value="1"/>
</dbReference>
<dbReference type="InterPro" id="IPR017884">
    <property type="entry name" value="SANT_dom"/>
</dbReference>
<evidence type="ECO:0000256" key="4">
    <source>
        <dbReference type="ARBA" id="ARBA00022833"/>
    </source>
</evidence>
<dbReference type="Pfam" id="PF25299">
    <property type="entry name" value="ZZ_ADA2"/>
    <property type="match status" value="1"/>
</dbReference>
<dbReference type="GO" id="GO:0003713">
    <property type="term" value="F:transcription coactivator activity"/>
    <property type="evidence" value="ECO:0007669"/>
    <property type="project" value="TreeGrafter"/>
</dbReference>
<dbReference type="FunFam" id="1.10.10.10:FF:000087">
    <property type="entry name" value="Transcriptional adapter 2"/>
    <property type="match status" value="1"/>
</dbReference>
<keyword evidence="11" id="KW-1185">Reference proteome</keyword>
<dbReference type="Pfam" id="PF04433">
    <property type="entry name" value="SWIRM"/>
    <property type="match status" value="1"/>
</dbReference>
<organism evidence="10 11">
    <name type="scientific">Zophobas morio</name>
    <dbReference type="NCBI Taxonomy" id="2755281"/>
    <lineage>
        <taxon>Eukaryota</taxon>
        <taxon>Metazoa</taxon>
        <taxon>Ecdysozoa</taxon>
        <taxon>Arthropoda</taxon>
        <taxon>Hexapoda</taxon>
        <taxon>Insecta</taxon>
        <taxon>Pterygota</taxon>
        <taxon>Neoptera</taxon>
        <taxon>Endopterygota</taxon>
        <taxon>Coleoptera</taxon>
        <taxon>Polyphaga</taxon>
        <taxon>Cucujiformia</taxon>
        <taxon>Tenebrionidae</taxon>
        <taxon>Zophobas</taxon>
    </lineage>
</organism>
<dbReference type="GO" id="GO:0003682">
    <property type="term" value="F:chromatin binding"/>
    <property type="evidence" value="ECO:0007669"/>
    <property type="project" value="TreeGrafter"/>
</dbReference>
<dbReference type="CDD" id="cd00167">
    <property type="entry name" value="SANT"/>
    <property type="match status" value="1"/>
</dbReference>
<dbReference type="SUPFAM" id="SSF46689">
    <property type="entry name" value="Homeodomain-like"/>
    <property type="match status" value="2"/>
</dbReference>
<sequence>MANANTDLTEEDAADLQFPKDEAPSSLFSESDSVCANCASELVCPHIFCALCKIDICVGCFSRGAEFGGHKNDHDYHILRDSFNLFENSDWTAKEEEVLLEALQRYGNWNLVAKELPNRTIREIKTHYDQFYLERRGSDNLPKIKETGASVFIEPIVPYRFRINDTEEPPRYSPNTVGYKSLAGYNPARSDFECEFDSTAEDLLSNLKSTERDDPHFELITNLQCGMIGAYNRRLVERQRWKKIIRSHGLIVPRKLQAWLHRYDVTITRPVYEKLIRFMQFCTPVQFEMLMEGLHRSGELKIQIIRLCELRQRGITSLSDARLYLKLKQVHDQCETELKSFHSNAQFNWKLSNRNLPVDLPFTKKKSGFTPIEIVGMPGYEKLTPSERDLCRTVRLVPISYLELKDILVSENKKMGSIKLKTARKILKIDVNKTRRLYDFLVQEGYIVKPAS</sequence>
<accession>A0AA38ME01</accession>
<evidence type="ECO:0000259" key="9">
    <source>
        <dbReference type="PROSITE" id="PS51294"/>
    </source>
</evidence>
<dbReference type="InterPro" id="IPR000433">
    <property type="entry name" value="Znf_ZZ"/>
</dbReference>
<dbReference type="InterPro" id="IPR007526">
    <property type="entry name" value="SWIRM"/>
</dbReference>
<dbReference type="PROSITE" id="PS51293">
    <property type="entry name" value="SANT"/>
    <property type="match status" value="1"/>
</dbReference>